<dbReference type="SUPFAM" id="SSF46689">
    <property type="entry name" value="Homeodomain-like"/>
    <property type="match status" value="1"/>
</dbReference>
<dbReference type="PATRIC" id="fig|931276.5.peg.5213"/>
<keyword evidence="5" id="KW-1185">Reference proteome</keyword>
<dbReference type="eggNOG" id="COG1309">
    <property type="taxonomic scope" value="Bacteria"/>
</dbReference>
<dbReference type="HOGENOM" id="CLU_087539_2_1_9"/>
<dbReference type="Pfam" id="PF00440">
    <property type="entry name" value="TetR_N"/>
    <property type="match status" value="1"/>
</dbReference>
<evidence type="ECO:0000256" key="2">
    <source>
        <dbReference type="PROSITE-ProRule" id="PRU00335"/>
    </source>
</evidence>
<feature type="DNA-binding region" description="H-T-H motif" evidence="2">
    <location>
        <begin position="26"/>
        <end position="45"/>
    </location>
</feature>
<dbReference type="InterPro" id="IPR039532">
    <property type="entry name" value="TetR_C_Firmicutes"/>
</dbReference>
<dbReference type="EMBL" id="CP004121">
    <property type="protein sequence ID" value="AGF58911.1"/>
    <property type="molecule type" value="Genomic_DNA"/>
</dbReference>
<name>M1MWC8_9CLOT</name>
<dbReference type="InterPro" id="IPR009057">
    <property type="entry name" value="Homeodomain-like_sf"/>
</dbReference>
<dbReference type="PANTHER" id="PTHR43479">
    <property type="entry name" value="ACREF/ENVCD OPERON REPRESSOR-RELATED"/>
    <property type="match status" value="1"/>
</dbReference>
<dbReference type="AlphaFoldDB" id="M1MWC8"/>
<dbReference type="InterPro" id="IPR001647">
    <property type="entry name" value="HTH_TetR"/>
</dbReference>
<dbReference type="Proteomes" id="UP000011728">
    <property type="component" value="Chromosome"/>
</dbReference>
<keyword evidence="1 2" id="KW-0238">DNA-binding</keyword>
<sequence>MKQNAKIAIINSFKELLSKQFIDKITIKEICNHCNVNRQTFYYYFTDIMDIFKSIVLEEVTKEIAQNRTFENWEGGFLATLNYLKNNSKMILHVYHSSYWSEANIYFTDFTNKLLGDVITECVNKMKVKLPKDDRIFIINFYRHIFNGLIIDWIDKDMVVEPQIILKKLLIMITGSIPRSVASFAKEA</sequence>
<dbReference type="Gene3D" id="1.10.357.10">
    <property type="entry name" value="Tetracycline Repressor, domain 2"/>
    <property type="match status" value="1"/>
</dbReference>
<dbReference type="KEGG" id="csr:Cspa_c51600"/>
<evidence type="ECO:0000313" key="4">
    <source>
        <dbReference type="EMBL" id="AGF58911.1"/>
    </source>
</evidence>
<evidence type="ECO:0000259" key="3">
    <source>
        <dbReference type="PROSITE" id="PS50977"/>
    </source>
</evidence>
<reference evidence="4 5" key="1">
    <citation type="submission" date="2013-02" db="EMBL/GenBank/DDBJ databases">
        <title>Genome sequence of Clostridium saccharoperbutylacetonicum N1-4(HMT).</title>
        <authorList>
            <person name="Poehlein A."/>
            <person name="Daniel R."/>
        </authorList>
    </citation>
    <scope>NUCLEOTIDE SEQUENCE [LARGE SCALE GENOMIC DNA]</scope>
    <source>
        <strain evidence="5">N1-4(HMT)</strain>
    </source>
</reference>
<protein>
    <submittedName>
        <fullName evidence="4">Transcriptional regulator, TetR family</fullName>
    </submittedName>
</protein>
<dbReference type="InterPro" id="IPR050624">
    <property type="entry name" value="HTH-type_Tx_Regulator"/>
</dbReference>
<organism evidence="4 5">
    <name type="scientific">Clostridium saccharoperbutylacetonicum N1-4(HMT)</name>
    <dbReference type="NCBI Taxonomy" id="931276"/>
    <lineage>
        <taxon>Bacteria</taxon>
        <taxon>Bacillati</taxon>
        <taxon>Bacillota</taxon>
        <taxon>Clostridia</taxon>
        <taxon>Eubacteriales</taxon>
        <taxon>Clostridiaceae</taxon>
        <taxon>Clostridium</taxon>
    </lineage>
</organism>
<evidence type="ECO:0000313" key="5">
    <source>
        <dbReference type="Proteomes" id="UP000011728"/>
    </source>
</evidence>
<dbReference type="Pfam" id="PF14278">
    <property type="entry name" value="TetR_C_8"/>
    <property type="match status" value="1"/>
</dbReference>
<proteinExistence type="predicted"/>
<dbReference type="RefSeq" id="WP_015395219.1">
    <property type="nucleotide sequence ID" value="NC_020291.1"/>
</dbReference>
<accession>M1MWC8</accession>
<gene>
    <name evidence="4" type="ORF">Cspa_c51600</name>
</gene>
<dbReference type="STRING" id="36745.CLSAP_49090"/>
<dbReference type="PROSITE" id="PS50977">
    <property type="entry name" value="HTH_TETR_2"/>
    <property type="match status" value="1"/>
</dbReference>
<dbReference type="OrthoDB" id="9810250at2"/>
<evidence type="ECO:0000256" key="1">
    <source>
        <dbReference type="ARBA" id="ARBA00023125"/>
    </source>
</evidence>
<dbReference type="PANTHER" id="PTHR43479:SF7">
    <property type="entry name" value="TETR-FAMILY TRANSCRIPTIONAL REGULATOR"/>
    <property type="match status" value="1"/>
</dbReference>
<feature type="domain" description="HTH tetR-type" evidence="3">
    <location>
        <begin position="3"/>
        <end position="63"/>
    </location>
</feature>
<dbReference type="GO" id="GO:0003677">
    <property type="term" value="F:DNA binding"/>
    <property type="evidence" value="ECO:0007669"/>
    <property type="project" value="UniProtKB-UniRule"/>
</dbReference>